<accession>A0ABN8QE00</accession>
<gene>
    <name evidence="1" type="ORF">PEVE_00003704</name>
</gene>
<dbReference type="Proteomes" id="UP001159427">
    <property type="component" value="Unassembled WGS sequence"/>
</dbReference>
<proteinExistence type="predicted"/>
<sequence>MILSGLRLNEEKTELLLLSSCYRPSPSLEFSQELSLSLTVIEDFLLQDLNYGTAYQHL</sequence>
<comment type="caution">
    <text evidence="1">The sequence shown here is derived from an EMBL/GenBank/DDBJ whole genome shotgun (WGS) entry which is preliminary data.</text>
</comment>
<keyword evidence="2" id="KW-1185">Reference proteome</keyword>
<organism evidence="1 2">
    <name type="scientific">Porites evermanni</name>
    <dbReference type="NCBI Taxonomy" id="104178"/>
    <lineage>
        <taxon>Eukaryota</taxon>
        <taxon>Metazoa</taxon>
        <taxon>Cnidaria</taxon>
        <taxon>Anthozoa</taxon>
        <taxon>Hexacorallia</taxon>
        <taxon>Scleractinia</taxon>
        <taxon>Fungiina</taxon>
        <taxon>Poritidae</taxon>
        <taxon>Porites</taxon>
    </lineage>
</organism>
<reference evidence="1 2" key="1">
    <citation type="submission" date="2022-05" db="EMBL/GenBank/DDBJ databases">
        <authorList>
            <consortium name="Genoscope - CEA"/>
            <person name="William W."/>
        </authorList>
    </citation>
    <scope>NUCLEOTIDE SEQUENCE [LARGE SCALE GENOMIC DNA]</scope>
</reference>
<evidence type="ECO:0000313" key="2">
    <source>
        <dbReference type="Proteomes" id="UP001159427"/>
    </source>
</evidence>
<dbReference type="EMBL" id="CALNXI010001222">
    <property type="protein sequence ID" value="CAH3160761.1"/>
    <property type="molecule type" value="Genomic_DNA"/>
</dbReference>
<evidence type="ECO:0000313" key="1">
    <source>
        <dbReference type="EMBL" id="CAH3160761.1"/>
    </source>
</evidence>
<name>A0ABN8QE00_9CNID</name>
<protein>
    <submittedName>
        <fullName evidence="1">Uncharacterized protein</fullName>
    </submittedName>
</protein>